<feature type="compositionally biased region" description="Basic and acidic residues" evidence="1">
    <location>
        <begin position="154"/>
        <end position="165"/>
    </location>
</feature>
<feature type="compositionally biased region" description="Basic residues" evidence="1">
    <location>
        <begin position="11"/>
        <end position="22"/>
    </location>
</feature>
<feature type="compositionally biased region" description="Basic and acidic residues" evidence="1">
    <location>
        <begin position="71"/>
        <end position="80"/>
    </location>
</feature>
<dbReference type="EMBL" id="CADCVI010000181">
    <property type="protein sequence ID" value="CAA9480724.1"/>
    <property type="molecule type" value="Genomic_DNA"/>
</dbReference>
<dbReference type="GO" id="GO:0016829">
    <property type="term" value="F:lyase activity"/>
    <property type="evidence" value="ECO:0007669"/>
    <property type="project" value="UniProtKB-KW"/>
</dbReference>
<organism evidence="2">
    <name type="scientific">uncultured Rubrobacteraceae bacterium</name>
    <dbReference type="NCBI Taxonomy" id="349277"/>
    <lineage>
        <taxon>Bacteria</taxon>
        <taxon>Bacillati</taxon>
        <taxon>Actinomycetota</taxon>
        <taxon>Rubrobacteria</taxon>
        <taxon>Rubrobacterales</taxon>
        <taxon>Rubrobacteraceae</taxon>
        <taxon>environmental samples</taxon>
    </lineage>
</organism>
<accession>A0A6J4RWL2</accession>
<keyword evidence="2" id="KW-0456">Lyase</keyword>
<feature type="compositionally biased region" description="Basic residues" evidence="1">
    <location>
        <begin position="135"/>
        <end position="151"/>
    </location>
</feature>
<feature type="compositionally biased region" description="Basic and acidic residues" evidence="1">
    <location>
        <begin position="91"/>
        <end position="105"/>
    </location>
</feature>
<feature type="compositionally biased region" description="Basic residues" evidence="1">
    <location>
        <begin position="106"/>
        <end position="117"/>
    </location>
</feature>
<evidence type="ECO:0000313" key="2">
    <source>
        <dbReference type="EMBL" id="CAA9480724.1"/>
    </source>
</evidence>
<feature type="compositionally biased region" description="Basic and acidic residues" evidence="1">
    <location>
        <begin position="211"/>
        <end position="225"/>
    </location>
</feature>
<feature type="compositionally biased region" description="Basic and acidic residues" evidence="1">
    <location>
        <begin position="118"/>
        <end position="128"/>
    </location>
</feature>
<feature type="non-terminal residue" evidence="2">
    <location>
        <position position="259"/>
    </location>
</feature>
<proteinExistence type="predicted"/>
<gene>
    <name evidence="2" type="ORF">AVDCRST_MAG25-2751</name>
</gene>
<dbReference type="AlphaFoldDB" id="A0A6J4RWL2"/>
<feature type="region of interest" description="Disordered" evidence="1">
    <location>
        <begin position="1"/>
        <end position="259"/>
    </location>
</feature>
<feature type="non-terminal residue" evidence="2">
    <location>
        <position position="1"/>
    </location>
</feature>
<reference evidence="2" key="1">
    <citation type="submission" date="2020-02" db="EMBL/GenBank/DDBJ databases">
        <authorList>
            <person name="Meier V. D."/>
        </authorList>
    </citation>
    <scope>NUCLEOTIDE SEQUENCE</scope>
    <source>
        <strain evidence="2">AVDCRST_MAG25</strain>
    </source>
</reference>
<sequence length="259" mass="28976">GRVRDYSDGRRGRHRHDHHKPSGRPQCPEHAGTGRPARRPDRVPLQPRGGRRDLHGGGGEVVRGRGGHRGASGEDGDRRPLVHVPGRLRRDRGLREADDCGGERLRPRRGLRALHGLRHQDRLGERPLRAAGARPLHHPGRGRHPAPRPSRRQGQGDRDDPDRPCDRRHRGPPNRPRHPGDGPIRPHGRRPRDGRRDPQEGPFSRPPRQARRSDGLRDGPEDRARRGTPRPGHPLRHPRQAGGHLGLSGEARAEVRGPV</sequence>
<evidence type="ECO:0000256" key="1">
    <source>
        <dbReference type="SAM" id="MobiDB-lite"/>
    </source>
</evidence>
<feature type="compositionally biased region" description="Basic and acidic residues" evidence="1">
    <location>
        <begin position="1"/>
        <end position="10"/>
    </location>
</feature>
<feature type="compositionally biased region" description="Basic residues" evidence="1">
    <location>
        <begin position="166"/>
        <end position="177"/>
    </location>
</feature>
<name>A0A6J4RWL2_9ACTN</name>
<dbReference type="EC" id="4.2.1.55" evidence="2"/>
<protein>
    <submittedName>
        <fullName evidence="2">3-hydroxybutyryl-CoA dehydratase</fullName>
        <ecNumber evidence="2">4.2.1.55</ecNumber>
    </submittedName>
</protein>